<keyword evidence="4 7" id="KW-0808">Transferase</keyword>
<evidence type="ECO:0000313" key="8">
    <source>
        <dbReference type="Proteomes" id="UP001549162"/>
    </source>
</evidence>
<evidence type="ECO:0000256" key="1">
    <source>
        <dbReference type="ARBA" id="ARBA00004370"/>
    </source>
</evidence>
<dbReference type="RefSeq" id="WP_354368546.1">
    <property type="nucleotide sequence ID" value="NZ_JBEPMA010000008.1"/>
</dbReference>
<organism evidence="7 8">
    <name type="scientific">Peptoniphilus olsenii</name>
    <dbReference type="NCBI Taxonomy" id="411570"/>
    <lineage>
        <taxon>Bacteria</taxon>
        <taxon>Bacillati</taxon>
        <taxon>Bacillota</taxon>
        <taxon>Tissierellia</taxon>
        <taxon>Tissierellales</taxon>
        <taxon>Peptoniphilaceae</taxon>
        <taxon>Peptoniphilus</taxon>
    </lineage>
</organism>
<comment type="caution">
    <text evidence="7">The sequence shown here is derived from an EMBL/GenBank/DDBJ whole genome shotgun (WGS) entry which is preliminary data.</text>
</comment>
<evidence type="ECO:0000256" key="4">
    <source>
        <dbReference type="ARBA" id="ARBA00022679"/>
    </source>
</evidence>
<keyword evidence="8" id="KW-1185">Reference proteome</keyword>
<evidence type="ECO:0000313" key="7">
    <source>
        <dbReference type="EMBL" id="MET3617782.1"/>
    </source>
</evidence>
<gene>
    <name evidence="7" type="ORF">ABID14_001416</name>
</gene>
<evidence type="ECO:0000256" key="2">
    <source>
        <dbReference type="ARBA" id="ARBA00006962"/>
    </source>
</evidence>
<dbReference type="InterPro" id="IPR007235">
    <property type="entry name" value="Glyco_trans_28_C"/>
</dbReference>
<dbReference type="SUPFAM" id="SSF53756">
    <property type="entry name" value="UDP-Glycosyltransferase/glycogen phosphorylase"/>
    <property type="match status" value="1"/>
</dbReference>
<sequence>MDIDIFICKFGSGHLKAATELKNKLQDLNGVDINIIDFIESVYPKLSDLIYWTHKQYYQHKILNLEEKQTRDNNLNRELTAKILMLKKLFFKYLDSRPWPDVFISCFSLTSYLISEYKKERKLDIPLITFITDFSFHKFWINENTNLYLVMSNFTKQKLIKVGIEPENIIIFGNKIKSSSEKSNQNILICGGGLGILPNNKKFYKKLEKFEDKNFKIVFGKNKNLYDSVSKLKLKNVITYGLVDDMEKFYDWADIYITKAGGLSIYDSIKNTLPIVYFTPFLSQEIKNKEFIDTEKIGLELKNENLKILEMLFKNNQKLELIRDNLERIRDDFSPDELLRWLENAVY</sequence>
<dbReference type="Pfam" id="PF04101">
    <property type="entry name" value="Glyco_tran_28_C"/>
    <property type="match status" value="1"/>
</dbReference>
<dbReference type="InterPro" id="IPR050519">
    <property type="entry name" value="Glycosyltransf_28_UgtP"/>
</dbReference>
<accession>A0ABV2JAI6</accession>
<dbReference type="GO" id="GO:0016740">
    <property type="term" value="F:transferase activity"/>
    <property type="evidence" value="ECO:0007669"/>
    <property type="project" value="UniProtKB-KW"/>
</dbReference>
<dbReference type="EMBL" id="JBEPMA010000008">
    <property type="protein sequence ID" value="MET3617782.1"/>
    <property type="molecule type" value="Genomic_DNA"/>
</dbReference>
<name>A0ABV2JAI6_9FIRM</name>
<feature type="domain" description="Diacylglycerol glucosyltransferase N-terminal" evidence="6">
    <location>
        <begin position="14"/>
        <end position="173"/>
    </location>
</feature>
<dbReference type="Pfam" id="PF06925">
    <property type="entry name" value="MGDG_synth"/>
    <property type="match status" value="1"/>
</dbReference>
<dbReference type="PANTHER" id="PTHR43025:SF3">
    <property type="entry name" value="MONOGALACTOSYLDIACYLGLYCEROL SYNTHASE 1, CHLOROPLASTIC"/>
    <property type="match status" value="1"/>
</dbReference>
<reference evidence="7 8" key="1">
    <citation type="submission" date="2024-06" db="EMBL/GenBank/DDBJ databases">
        <title>Genomic Encyclopedia of Type Strains, Phase IV (KMG-IV): sequencing the most valuable type-strain genomes for metagenomic binning, comparative biology and taxonomic classification.</title>
        <authorList>
            <person name="Goeker M."/>
        </authorList>
    </citation>
    <scope>NUCLEOTIDE SEQUENCE [LARGE SCALE GENOMIC DNA]</scope>
    <source>
        <strain evidence="7 8">DSM 21460</strain>
    </source>
</reference>
<feature type="domain" description="Glycosyl transferase family 28 C-terminal" evidence="5">
    <location>
        <begin position="187"/>
        <end position="315"/>
    </location>
</feature>
<comment type="subcellular location">
    <subcellularLocation>
        <location evidence="1">Membrane</location>
    </subcellularLocation>
</comment>
<comment type="similarity">
    <text evidence="2">Belongs to the glycosyltransferase 28 family.</text>
</comment>
<dbReference type="Gene3D" id="3.40.50.2000">
    <property type="entry name" value="Glycogen Phosphorylase B"/>
    <property type="match status" value="1"/>
</dbReference>
<dbReference type="Proteomes" id="UP001549162">
    <property type="component" value="Unassembled WGS sequence"/>
</dbReference>
<keyword evidence="3" id="KW-0328">Glycosyltransferase</keyword>
<dbReference type="InterPro" id="IPR009695">
    <property type="entry name" value="Diacylglyc_glucosyltr_N"/>
</dbReference>
<protein>
    <submittedName>
        <fullName evidence="7">UDP-N-acetylglucosamine:LPS N-acetylglucosamine transferase</fullName>
    </submittedName>
</protein>
<evidence type="ECO:0000259" key="5">
    <source>
        <dbReference type="Pfam" id="PF04101"/>
    </source>
</evidence>
<evidence type="ECO:0000259" key="6">
    <source>
        <dbReference type="Pfam" id="PF06925"/>
    </source>
</evidence>
<dbReference type="PANTHER" id="PTHR43025">
    <property type="entry name" value="MONOGALACTOSYLDIACYLGLYCEROL SYNTHASE"/>
    <property type="match status" value="1"/>
</dbReference>
<proteinExistence type="inferred from homology"/>
<evidence type="ECO:0000256" key="3">
    <source>
        <dbReference type="ARBA" id="ARBA00022676"/>
    </source>
</evidence>